<evidence type="ECO:0000256" key="1">
    <source>
        <dbReference type="ARBA" id="ARBA00022729"/>
    </source>
</evidence>
<dbReference type="InterPro" id="IPR027589">
    <property type="entry name" value="Choice_anch_B"/>
</dbReference>
<dbReference type="Proteomes" id="UP000215214">
    <property type="component" value="Chromosome TJEJU"/>
</dbReference>
<accession>A0A238U561</accession>
<sequence>MAPKKINLPEKLFLGIIMSFLFCSNVLAQTPCTSGLAGSYPCNDYDLMSVISTQNLSGSSIAEGSDVWGWTDPSNGKEYAIAAMTNTTAFIDISDPVNPILLGRLNSNAGSNSWRDVKVYNNYAFIVADNVGAHGVQVFDLTRLRNVDFPPTFFNANTVYTGVDSCHNIVINEDKAVAYLVGCRSSNGGGPIFLDISDPLNPTSLGDYRGSGYSHDAQVITYKGPDTEHDGKEIYIGSNETEIVVLDVTNKANVVELATLDYPQVGYTHQGWFTEDQRYFILGDETDESNFGLNTRTLVFDLTDLDNPRLSSTYFGPTNAIDHNGYVKGNKYFMASYAAGMRVLDITNISASTNSMTEVGFFDTFPTSNSNVSNGAWSVYPYFPSGNIIINDIDNGLFVVRKSGTLSIDPVTKTANSFNITPNPTRVDPRIVSSNTPIETIEVFNILGKKVFQKKNINSKNFTIPLSSQSSGIYIVKINNTVGKKLIIR</sequence>
<feature type="domain" description="Secretion system C-terminal sorting" evidence="3">
    <location>
        <begin position="422"/>
        <end position="488"/>
    </location>
</feature>
<feature type="signal peptide" evidence="2">
    <location>
        <begin position="1"/>
        <end position="28"/>
    </location>
</feature>
<feature type="chain" id="PRO_5012624592" description="Secretion system C-terminal sorting domain-containing protein" evidence="2">
    <location>
        <begin position="29"/>
        <end position="489"/>
    </location>
</feature>
<keyword evidence="5" id="KW-1185">Reference proteome</keyword>
<dbReference type="PANTHER" id="PTHR38787">
    <property type="entry name" value="REGULATORY P DOMAIN-CONTAINING PROTEIN"/>
    <property type="match status" value="1"/>
</dbReference>
<dbReference type="AlphaFoldDB" id="A0A238U561"/>
<gene>
    <name evidence="4" type="ORF">TJEJU_0434</name>
</gene>
<name>A0A238U561_9FLAO</name>
<dbReference type="GO" id="GO:0005576">
    <property type="term" value="C:extracellular region"/>
    <property type="evidence" value="ECO:0007669"/>
    <property type="project" value="TreeGrafter"/>
</dbReference>
<keyword evidence="1 2" id="KW-0732">Signal</keyword>
<dbReference type="PANTHER" id="PTHR38787:SF3">
    <property type="entry name" value="REGULATORY P DOMAIN-CONTAINING PROTEIN"/>
    <property type="match status" value="1"/>
</dbReference>
<proteinExistence type="predicted"/>
<evidence type="ECO:0000259" key="3">
    <source>
        <dbReference type="Pfam" id="PF18962"/>
    </source>
</evidence>
<dbReference type="KEGG" id="tje:TJEJU_0434"/>
<reference evidence="4 5" key="1">
    <citation type="submission" date="2017-07" db="EMBL/GenBank/DDBJ databases">
        <authorList>
            <person name="Sun Z.S."/>
            <person name="Albrecht U."/>
            <person name="Echele G."/>
            <person name="Lee C.C."/>
        </authorList>
    </citation>
    <scope>NUCLEOTIDE SEQUENCE [LARGE SCALE GENOMIC DNA]</scope>
    <source>
        <strain evidence="5">type strain: KCTC 22618</strain>
    </source>
</reference>
<evidence type="ECO:0000313" key="4">
    <source>
        <dbReference type="EMBL" id="SNR14232.1"/>
    </source>
</evidence>
<dbReference type="NCBIfam" id="TIGR04183">
    <property type="entry name" value="Por_Secre_tail"/>
    <property type="match status" value="1"/>
</dbReference>
<dbReference type="NCBIfam" id="NF033708">
    <property type="entry name" value="T9SS_Cterm_ChiA"/>
    <property type="match status" value="1"/>
</dbReference>
<protein>
    <recommendedName>
        <fullName evidence="3">Secretion system C-terminal sorting domain-containing protein</fullName>
    </recommendedName>
</protein>
<dbReference type="EMBL" id="LT899436">
    <property type="protein sequence ID" value="SNR14232.1"/>
    <property type="molecule type" value="Genomic_DNA"/>
</dbReference>
<evidence type="ECO:0000313" key="5">
    <source>
        <dbReference type="Proteomes" id="UP000215214"/>
    </source>
</evidence>
<organism evidence="4 5">
    <name type="scientific">Tenacibaculum jejuense</name>
    <dbReference type="NCBI Taxonomy" id="584609"/>
    <lineage>
        <taxon>Bacteria</taxon>
        <taxon>Pseudomonadati</taxon>
        <taxon>Bacteroidota</taxon>
        <taxon>Flavobacteriia</taxon>
        <taxon>Flavobacteriales</taxon>
        <taxon>Flavobacteriaceae</taxon>
        <taxon>Tenacibaculum</taxon>
    </lineage>
</organism>
<dbReference type="Pfam" id="PF18962">
    <property type="entry name" value="Por_Secre_tail"/>
    <property type="match status" value="1"/>
</dbReference>
<evidence type="ECO:0000256" key="2">
    <source>
        <dbReference type="SAM" id="SignalP"/>
    </source>
</evidence>
<dbReference type="InterPro" id="IPR013211">
    <property type="entry name" value="LVIVD"/>
</dbReference>
<dbReference type="Pfam" id="PF08309">
    <property type="entry name" value="LVIVD"/>
    <property type="match status" value="3"/>
</dbReference>
<dbReference type="InterPro" id="IPR026444">
    <property type="entry name" value="Secre_tail"/>
</dbReference>
<dbReference type="NCBIfam" id="TIGR04312">
    <property type="entry name" value="choice_anch_B"/>
    <property type="match status" value="1"/>
</dbReference>